<dbReference type="EMBL" id="MU117961">
    <property type="protein sequence ID" value="KAF9654128.1"/>
    <property type="molecule type" value="Genomic_DNA"/>
</dbReference>
<dbReference type="Proteomes" id="UP000886501">
    <property type="component" value="Unassembled WGS sequence"/>
</dbReference>
<reference evidence="1" key="1">
    <citation type="submission" date="2019-10" db="EMBL/GenBank/DDBJ databases">
        <authorList>
            <consortium name="DOE Joint Genome Institute"/>
            <person name="Kuo A."/>
            <person name="Miyauchi S."/>
            <person name="Kiss E."/>
            <person name="Drula E."/>
            <person name="Kohler A."/>
            <person name="Sanchez-Garcia M."/>
            <person name="Andreopoulos B."/>
            <person name="Barry K.W."/>
            <person name="Bonito G."/>
            <person name="Buee M."/>
            <person name="Carver A."/>
            <person name="Chen C."/>
            <person name="Cichocki N."/>
            <person name="Clum A."/>
            <person name="Culley D."/>
            <person name="Crous P.W."/>
            <person name="Fauchery L."/>
            <person name="Girlanda M."/>
            <person name="Hayes R."/>
            <person name="Keri Z."/>
            <person name="Labutti K."/>
            <person name="Lipzen A."/>
            <person name="Lombard V."/>
            <person name="Magnuson J."/>
            <person name="Maillard F."/>
            <person name="Morin E."/>
            <person name="Murat C."/>
            <person name="Nolan M."/>
            <person name="Ohm R."/>
            <person name="Pangilinan J."/>
            <person name="Pereira M."/>
            <person name="Perotto S."/>
            <person name="Peter M."/>
            <person name="Riley R."/>
            <person name="Sitrit Y."/>
            <person name="Stielow B."/>
            <person name="Szollosi G."/>
            <person name="Zifcakova L."/>
            <person name="Stursova M."/>
            <person name="Spatafora J.W."/>
            <person name="Tedersoo L."/>
            <person name="Vaario L.-M."/>
            <person name="Yamada A."/>
            <person name="Yan M."/>
            <person name="Wang P."/>
            <person name="Xu J."/>
            <person name="Bruns T."/>
            <person name="Baldrian P."/>
            <person name="Vilgalys R."/>
            <person name="Henrissat B."/>
            <person name="Grigoriev I.V."/>
            <person name="Hibbett D."/>
            <person name="Nagy L.G."/>
            <person name="Martin F.M."/>
        </authorList>
    </citation>
    <scope>NUCLEOTIDE SEQUENCE</scope>
    <source>
        <strain evidence="1">P2</strain>
    </source>
</reference>
<proteinExistence type="predicted"/>
<evidence type="ECO:0000313" key="1">
    <source>
        <dbReference type="EMBL" id="KAF9654128.1"/>
    </source>
</evidence>
<reference evidence="1" key="2">
    <citation type="journal article" date="2020" name="Nat. Commun.">
        <title>Large-scale genome sequencing of mycorrhizal fungi provides insights into the early evolution of symbiotic traits.</title>
        <authorList>
            <person name="Miyauchi S."/>
            <person name="Kiss E."/>
            <person name="Kuo A."/>
            <person name="Drula E."/>
            <person name="Kohler A."/>
            <person name="Sanchez-Garcia M."/>
            <person name="Morin E."/>
            <person name="Andreopoulos B."/>
            <person name="Barry K.W."/>
            <person name="Bonito G."/>
            <person name="Buee M."/>
            <person name="Carver A."/>
            <person name="Chen C."/>
            <person name="Cichocki N."/>
            <person name="Clum A."/>
            <person name="Culley D."/>
            <person name="Crous P.W."/>
            <person name="Fauchery L."/>
            <person name="Girlanda M."/>
            <person name="Hayes R.D."/>
            <person name="Keri Z."/>
            <person name="LaButti K."/>
            <person name="Lipzen A."/>
            <person name="Lombard V."/>
            <person name="Magnuson J."/>
            <person name="Maillard F."/>
            <person name="Murat C."/>
            <person name="Nolan M."/>
            <person name="Ohm R.A."/>
            <person name="Pangilinan J."/>
            <person name="Pereira M.F."/>
            <person name="Perotto S."/>
            <person name="Peter M."/>
            <person name="Pfister S."/>
            <person name="Riley R."/>
            <person name="Sitrit Y."/>
            <person name="Stielow J.B."/>
            <person name="Szollosi G."/>
            <person name="Zifcakova L."/>
            <person name="Stursova M."/>
            <person name="Spatafora J.W."/>
            <person name="Tedersoo L."/>
            <person name="Vaario L.M."/>
            <person name="Yamada A."/>
            <person name="Yan M."/>
            <person name="Wang P."/>
            <person name="Xu J."/>
            <person name="Bruns T."/>
            <person name="Baldrian P."/>
            <person name="Vilgalys R."/>
            <person name="Dunand C."/>
            <person name="Henrissat B."/>
            <person name="Grigoriev I.V."/>
            <person name="Hibbett D."/>
            <person name="Nagy L.G."/>
            <person name="Martin F.M."/>
        </authorList>
    </citation>
    <scope>NUCLEOTIDE SEQUENCE</scope>
    <source>
        <strain evidence="1">P2</strain>
    </source>
</reference>
<name>A0ACB6ZXU3_THEGA</name>
<organism evidence="1 2">
    <name type="scientific">Thelephora ganbajun</name>
    <name type="common">Ganba fungus</name>
    <dbReference type="NCBI Taxonomy" id="370292"/>
    <lineage>
        <taxon>Eukaryota</taxon>
        <taxon>Fungi</taxon>
        <taxon>Dikarya</taxon>
        <taxon>Basidiomycota</taxon>
        <taxon>Agaricomycotina</taxon>
        <taxon>Agaricomycetes</taxon>
        <taxon>Thelephorales</taxon>
        <taxon>Thelephoraceae</taxon>
        <taxon>Thelephora</taxon>
    </lineage>
</organism>
<comment type="caution">
    <text evidence="1">The sequence shown here is derived from an EMBL/GenBank/DDBJ whole genome shotgun (WGS) entry which is preliminary data.</text>
</comment>
<accession>A0ACB6ZXU3</accession>
<gene>
    <name evidence="1" type="ORF">BDM02DRAFT_3257201</name>
</gene>
<sequence>MSDVLLSPKDKKDTLPYSRPATPDHGHRVGVYGLGAIGYHVAKNLANSLSSLPLVVYNRTVAKSEKLAKELGPNKVSIVQSPAELVDSCDIIFTILANDEVVKSAYKQFYQALQATPSGTVKIFVESSTIYPTVAGELDNLISSVSHARFITCPVFGAPAVAAKGLLIAAMSGDYRSKKEVAYLLVPAVAQKVIDLGGNVEKGSAPTFKLFGNSLILGTMEAMAESLTLAEKAGVDSSVALTLLNDLFPAPIMTGYADKMAHDRFDGTQGFSIDGGIKDASHIRRLTSELNSPMPLIDIAHQHMLTARAGHISNTLQGTAKYETLDWSALVSGVRVTAGLAATGSGSHTGVVLDE</sequence>
<keyword evidence="2" id="KW-1185">Reference proteome</keyword>
<evidence type="ECO:0000313" key="2">
    <source>
        <dbReference type="Proteomes" id="UP000886501"/>
    </source>
</evidence>
<protein>
    <submittedName>
        <fullName evidence="1">NAD-binding protein</fullName>
    </submittedName>
</protein>